<keyword evidence="1" id="KW-0472">Membrane</keyword>
<keyword evidence="1" id="KW-1133">Transmembrane helix</keyword>
<protein>
    <submittedName>
        <fullName evidence="2">Relaxation protein</fullName>
    </submittedName>
</protein>
<evidence type="ECO:0000313" key="3">
    <source>
        <dbReference type="Proteomes" id="UP001620408"/>
    </source>
</evidence>
<comment type="caution">
    <text evidence="2">The sequence shown here is derived from an EMBL/GenBank/DDBJ whole genome shotgun (WGS) entry which is preliminary data.</text>
</comment>
<sequence length="189" mass="20975">MHPEALAPLISKTTTLVEQFEERCGAIEQELHSLTQSLHTLAQQLPAVIKQSADGSLQTLPLQVLDRVREGLQHPVDDYQQRLRTASVEIKQGTHALTQQLQDLQRTHQLLIWKVLGVTAGCLALLLAGAIWLSAHYASVIRDNRLSADMMRAYNGADVMLCDGRLCASVDAKGKHYGNMGEYLPIKER</sequence>
<evidence type="ECO:0000256" key="1">
    <source>
        <dbReference type="SAM" id="Phobius"/>
    </source>
</evidence>
<accession>A0ABW8K3E3</accession>
<keyword evidence="1" id="KW-0812">Transmembrane</keyword>
<dbReference type="Proteomes" id="UP001620408">
    <property type="component" value="Unassembled WGS sequence"/>
</dbReference>
<evidence type="ECO:0000313" key="2">
    <source>
        <dbReference type="EMBL" id="MFK2916127.1"/>
    </source>
</evidence>
<organism evidence="2 3">
    <name type="scientific">Dyella koreensis</name>
    <dbReference type="NCBI Taxonomy" id="311235"/>
    <lineage>
        <taxon>Bacteria</taxon>
        <taxon>Pseudomonadati</taxon>
        <taxon>Pseudomonadota</taxon>
        <taxon>Gammaproteobacteria</taxon>
        <taxon>Lysobacterales</taxon>
        <taxon>Rhodanobacteraceae</taxon>
        <taxon>Dyella</taxon>
    </lineage>
</organism>
<reference evidence="2 3" key="1">
    <citation type="submission" date="2020-10" db="EMBL/GenBank/DDBJ databases">
        <title>Phylogeny of dyella-like bacteria.</title>
        <authorList>
            <person name="Fu J."/>
        </authorList>
    </citation>
    <scope>NUCLEOTIDE SEQUENCE [LARGE SCALE GENOMIC DNA]</scope>
    <source>
        <strain evidence="2 3">BB4</strain>
    </source>
</reference>
<proteinExistence type="predicted"/>
<gene>
    <name evidence="2" type="ORF">ISS97_02525</name>
</gene>
<name>A0ABW8K3E3_9GAMM</name>
<dbReference type="RefSeq" id="WP_379984784.1">
    <property type="nucleotide sequence ID" value="NZ_JADIKD010000006.1"/>
</dbReference>
<feature type="transmembrane region" description="Helical" evidence="1">
    <location>
        <begin position="111"/>
        <end position="135"/>
    </location>
</feature>
<keyword evidence="3" id="KW-1185">Reference proteome</keyword>
<dbReference type="EMBL" id="JADIKD010000006">
    <property type="protein sequence ID" value="MFK2916127.1"/>
    <property type="molecule type" value="Genomic_DNA"/>
</dbReference>